<feature type="domain" description="CHASE2" evidence="2">
    <location>
        <begin position="403"/>
        <end position="728"/>
    </location>
</feature>
<keyword evidence="3" id="KW-0614">Plasmid</keyword>
<geneLocation type="plasmid" evidence="3 4">
    <name>pANACY.04</name>
</geneLocation>
<dbReference type="PATRIC" id="fig|272123.3.peg.6637"/>
<keyword evidence="4" id="KW-1185">Reference proteome</keyword>
<keyword evidence="1" id="KW-0812">Transmembrane</keyword>
<evidence type="ECO:0000313" key="3">
    <source>
        <dbReference type="EMBL" id="AFZ61378.1"/>
    </source>
</evidence>
<evidence type="ECO:0000256" key="1">
    <source>
        <dbReference type="SAM" id="Phobius"/>
    </source>
</evidence>
<dbReference type="EMBL" id="CP003663">
    <property type="protein sequence ID" value="AFZ61378.1"/>
    <property type="molecule type" value="Genomic_DNA"/>
</dbReference>
<feature type="transmembrane region" description="Helical" evidence="1">
    <location>
        <begin position="763"/>
        <end position="785"/>
    </location>
</feature>
<evidence type="ECO:0000259" key="2">
    <source>
        <dbReference type="SMART" id="SM01080"/>
    </source>
</evidence>
<feature type="transmembrane region" description="Helical" evidence="1">
    <location>
        <begin position="739"/>
        <end position="757"/>
    </location>
</feature>
<proteinExistence type="predicted"/>
<organism evidence="3 4">
    <name type="scientific">Anabaena cylindrica (strain ATCC 27899 / PCC 7122)</name>
    <dbReference type="NCBI Taxonomy" id="272123"/>
    <lineage>
        <taxon>Bacteria</taxon>
        <taxon>Bacillati</taxon>
        <taxon>Cyanobacteriota</taxon>
        <taxon>Cyanophyceae</taxon>
        <taxon>Nostocales</taxon>
        <taxon>Nostocaceae</taxon>
        <taxon>Anabaena</taxon>
    </lineage>
</organism>
<dbReference type="OrthoDB" id="444941at2"/>
<dbReference type="RefSeq" id="WP_015217839.1">
    <property type="nucleotide sequence ID" value="NC_019774.1"/>
</dbReference>
<keyword evidence="1" id="KW-0472">Membrane</keyword>
<dbReference type="Pfam" id="PF12770">
    <property type="entry name" value="CHAT"/>
    <property type="match status" value="1"/>
</dbReference>
<dbReference type="AlphaFoldDB" id="K9ZQ78"/>
<name>K9ZQ78_ANACC</name>
<dbReference type="KEGG" id="acy:Anacy_6107"/>
<accession>K9ZQ78</accession>
<dbReference type="InterPro" id="IPR007890">
    <property type="entry name" value="CHASE2"/>
</dbReference>
<dbReference type="Proteomes" id="UP000010474">
    <property type="component" value="Plasmid pANACY.04"/>
</dbReference>
<protein>
    <submittedName>
        <fullName evidence="3">Chase2 sensor protein</fullName>
    </submittedName>
</protein>
<keyword evidence="1" id="KW-1133">Transmembrane helix</keyword>
<evidence type="ECO:0000313" key="4">
    <source>
        <dbReference type="Proteomes" id="UP000010474"/>
    </source>
</evidence>
<sequence>MSKCIILNLGSGNFEDGFPSLTVELREIHKSWPILRLKGSLPPVPEIPELYIKWKSLYDALAKKFRQRGNIPKVNKGGTKQISDIDFPHLCEQLKQSLNDWLNSPSFSKIEKKLCANLSPDEDVWIVVETDNQQVQKLPWHLWDFFTEYRHAEIAFSTKDSQQTKLPDSSINKVRILSILGNSQGINIDADRKKLSKIRDTKIEFLAEPKREEISEQLWTEGWDILFFAGHSETIANEKGKIYINRTDSLTIEQLKYSLRKAISNGLQLAIFNSCDGLGLAWELADLQIPQIIVMREPIPDLVAQEFLTYFLEGYTQGKSLYLAVREAREKLQDLEDKCHCASWLPIIYQNLAQIPLSWQQLRDKKITPESFLLPEPSLLIPSLIINGVIALLMIIIRFYGGLQFLELPAFDHLMRMRHLVVNEGVDTKILLVTITEEDLIYQNENKIRLDKNESISDQALDILLAKLNQYQPRVIGLDIYRENPINPQYINLIKNFQKDNFVGVCLIAKQETDGIGKPPSISNVQDNLGFTNFLVDDHNKLPKYVRRQLFGQPRNKKCETYLALSFQLAYHYLAKEPKLLNSGNNPDNLELDEFIVKKLGRRVEINAGGYKLPIQEIGGGQILLNYRITKKIAEEVHLREILSGLSDNQLSDLVKDKIVLIGTTAPESFQDQLLTPIDEKMPGVKIHAHQVSQILSTVLDNRHTLWWWPEEIEIIWITTWIFAGGSGFYYWRSLRYHLLNNIVVIIVLYGSCYIILLQGGWIPFVPSLIGLLLSGVTIPLYVLVIKNNLQTQFLQRIQNHENTR</sequence>
<dbReference type="SMART" id="SM01080">
    <property type="entry name" value="CHASE2"/>
    <property type="match status" value="1"/>
</dbReference>
<dbReference type="Pfam" id="PF05226">
    <property type="entry name" value="CHASE2"/>
    <property type="match status" value="1"/>
</dbReference>
<dbReference type="InterPro" id="IPR024983">
    <property type="entry name" value="CHAT_dom"/>
</dbReference>
<reference evidence="4" key="1">
    <citation type="journal article" date="2013" name="Proc. Natl. Acad. Sci. U.S.A.">
        <title>Improving the coverage of the cyanobacterial phylum using diversity-driven genome sequencing.</title>
        <authorList>
            <person name="Shih P.M."/>
            <person name="Wu D."/>
            <person name="Latifi A."/>
            <person name="Axen S.D."/>
            <person name="Fewer D.P."/>
            <person name="Talla E."/>
            <person name="Calteau A."/>
            <person name="Cai F."/>
            <person name="Tandeau de Marsac N."/>
            <person name="Rippka R."/>
            <person name="Herdman M."/>
            <person name="Sivonen K."/>
            <person name="Coursin T."/>
            <person name="Laurent T."/>
            <person name="Goodwin L."/>
            <person name="Nolan M."/>
            <person name="Davenport K.W."/>
            <person name="Han C.S."/>
            <person name="Rubin E.M."/>
            <person name="Eisen J.A."/>
            <person name="Woyke T."/>
            <person name="Gugger M."/>
            <person name="Kerfeld C.A."/>
        </authorList>
    </citation>
    <scope>NUCLEOTIDE SEQUENCE [LARGE SCALE GENOMIC DNA]</scope>
    <source>
        <strain evidence="4">ATCC 27899 / PCC 7122</strain>
    </source>
</reference>
<gene>
    <name evidence="3" type="ordered locus">Anacy_6107</name>
</gene>
<dbReference type="HOGENOM" id="CLU_010903_0_0_3"/>